<dbReference type="Gene3D" id="3.90.25.10">
    <property type="entry name" value="UDP-galactose 4-epimerase, domain 1"/>
    <property type="match status" value="1"/>
</dbReference>
<dbReference type="EMBL" id="DSTT01000005">
    <property type="protein sequence ID" value="HFK23848.1"/>
    <property type="molecule type" value="Genomic_DNA"/>
</dbReference>
<organism evidence="2">
    <name type="scientific">candidate division WOR-3 bacterium</name>
    <dbReference type="NCBI Taxonomy" id="2052148"/>
    <lineage>
        <taxon>Bacteria</taxon>
        <taxon>Bacteria division WOR-3</taxon>
    </lineage>
</organism>
<comment type="caution">
    <text evidence="2">The sequence shown here is derived from an EMBL/GenBank/DDBJ whole genome shotgun (WGS) entry which is preliminary data.</text>
</comment>
<name>A0A7C3J6A1_UNCW3</name>
<dbReference type="InterPro" id="IPR036291">
    <property type="entry name" value="NAD(P)-bd_dom_sf"/>
</dbReference>
<evidence type="ECO:0000259" key="1">
    <source>
        <dbReference type="Pfam" id="PF16363"/>
    </source>
</evidence>
<reference evidence="2" key="1">
    <citation type="journal article" date="2020" name="mSystems">
        <title>Genome- and Community-Level Interaction Insights into Carbon Utilization and Element Cycling Functions of Hydrothermarchaeota in Hydrothermal Sediment.</title>
        <authorList>
            <person name="Zhou Z."/>
            <person name="Liu Y."/>
            <person name="Xu W."/>
            <person name="Pan J."/>
            <person name="Luo Z.H."/>
            <person name="Li M."/>
        </authorList>
    </citation>
    <scope>NUCLEOTIDE SEQUENCE [LARGE SCALE GENOMIC DNA]</scope>
    <source>
        <strain evidence="2">SpSt-464</strain>
    </source>
</reference>
<dbReference type="Gene3D" id="3.40.50.720">
    <property type="entry name" value="NAD(P)-binding Rossmann-like Domain"/>
    <property type="match status" value="1"/>
</dbReference>
<dbReference type="SUPFAM" id="SSF51735">
    <property type="entry name" value="NAD(P)-binding Rossmann-fold domains"/>
    <property type="match status" value="1"/>
</dbReference>
<gene>
    <name evidence="2" type="ORF">ENS15_04270</name>
</gene>
<protein>
    <submittedName>
        <fullName evidence="2">NAD-dependent epimerase/dehydratase family protein</fullName>
    </submittedName>
</protein>
<dbReference type="PANTHER" id="PTHR43000">
    <property type="entry name" value="DTDP-D-GLUCOSE 4,6-DEHYDRATASE-RELATED"/>
    <property type="match status" value="1"/>
</dbReference>
<dbReference type="AlphaFoldDB" id="A0A7C3J6A1"/>
<evidence type="ECO:0000313" key="2">
    <source>
        <dbReference type="EMBL" id="HFK23848.1"/>
    </source>
</evidence>
<accession>A0A7C3J6A1</accession>
<feature type="domain" description="NAD(P)-binding" evidence="1">
    <location>
        <begin position="5"/>
        <end position="289"/>
    </location>
</feature>
<dbReference type="InterPro" id="IPR016040">
    <property type="entry name" value="NAD(P)-bd_dom"/>
</dbReference>
<proteinExistence type="predicted"/>
<dbReference type="Pfam" id="PF16363">
    <property type="entry name" value="GDP_Man_Dehyd"/>
    <property type="match status" value="1"/>
</dbReference>
<sequence length="302" mass="35197">MKKVLITGAEGFVASFLYKVLKEKYDVEGTYFVEKDLGYKSYKLDLTDKKNVFEFFEKNSYDFIFHLAGQSSTKVSLKDPYLTYNVNINSTLNILESLRLYQSKTKFIFISTSDVYGLPKYLPIDEKHPTNPQNPYSNSKKICEEIIESYERFGINYIIIRAFNHIGVGQNENFFIPSLIRKIKETQDGKVKVGNLNLKRDFTDVRDMVYAYSLSMELKNGIYNICSGKSYSLKYIADYLVKLSGKNITFETDESLLRKNEPEEFFGDLELFRSITGYKNRYSIEESLKWIFENYDKTGSSF</sequence>